<dbReference type="SUPFAM" id="SSF55347">
    <property type="entry name" value="Glyceraldehyde-3-phosphate dehydrogenase-like, C-terminal domain"/>
    <property type="match status" value="1"/>
</dbReference>
<evidence type="ECO:0000256" key="1">
    <source>
        <dbReference type="ARBA" id="ARBA00010928"/>
    </source>
</evidence>
<dbReference type="Pfam" id="PF22725">
    <property type="entry name" value="GFO_IDH_MocA_C3"/>
    <property type="match status" value="1"/>
</dbReference>
<reference evidence="5 6" key="1">
    <citation type="submission" date="2019-09" db="EMBL/GenBank/DDBJ databases">
        <authorList>
            <person name="Pidcock S.E."/>
            <person name="Huws S.A."/>
        </authorList>
    </citation>
    <scope>NUCLEOTIDE SEQUENCE [LARGE SCALE GENOMIC DNA]</scope>
    <source>
        <strain evidence="5 6">MZ8</strain>
    </source>
</reference>
<sequence>MEKVKWGVLGTANIAKVCTIPGMQQVDTCELYAIAGRDINKALKFKDDFGFQKAYGSYEELIEDSEVQAIYIPLPNGLHLKWVKEALQHKKHVICEKPLALNASAARDMFETAKANGVVLMEAYAYLHSPYIKSLKADIDSGLIGEIDYIESEFLTQGYSEDIRLYKDQGGGAMYDLGCYCTTMILSLIDSTPTSVIANARYTELGVDELTNAIIKLKNGVNATFTVGMILGKDSGSRFDKLYIHGSKGAIRSDVEFNQSGELSYKIYLDKEIIDRKISVPQNYSLEIASA</sequence>
<dbReference type="EMBL" id="VTVE01000001">
    <property type="protein sequence ID" value="NEX01141.1"/>
    <property type="molecule type" value="Genomic_DNA"/>
</dbReference>
<dbReference type="Pfam" id="PF01408">
    <property type="entry name" value="GFO_IDH_MocA"/>
    <property type="match status" value="1"/>
</dbReference>
<comment type="caution">
    <text evidence="5">The sequence shown here is derived from an EMBL/GenBank/DDBJ whole genome shotgun (WGS) entry which is preliminary data.</text>
</comment>
<organism evidence="5 6">
    <name type="scientific">Pseudobutyrivibrio xylanivorans</name>
    <dbReference type="NCBI Taxonomy" id="185007"/>
    <lineage>
        <taxon>Bacteria</taxon>
        <taxon>Bacillati</taxon>
        <taxon>Bacillota</taxon>
        <taxon>Clostridia</taxon>
        <taxon>Lachnospirales</taxon>
        <taxon>Lachnospiraceae</taxon>
        <taxon>Pseudobutyrivibrio</taxon>
    </lineage>
</organism>
<accession>A0A6M0LJQ7</accession>
<dbReference type="InterPro" id="IPR036291">
    <property type="entry name" value="NAD(P)-bd_dom_sf"/>
</dbReference>
<dbReference type="InterPro" id="IPR055170">
    <property type="entry name" value="GFO_IDH_MocA-like_dom"/>
</dbReference>
<proteinExistence type="inferred from homology"/>
<dbReference type="PANTHER" id="PTHR22604">
    <property type="entry name" value="OXIDOREDUCTASES"/>
    <property type="match status" value="1"/>
</dbReference>
<evidence type="ECO:0000256" key="2">
    <source>
        <dbReference type="ARBA" id="ARBA00023002"/>
    </source>
</evidence>
<dbReference type="PANTHER" id="PTHR22604:SF105">
    <property type="entry name" value="TRANS-1,2-DIHYDROBENZENE-1,2-DIOL DEHYDROGENASE"/>
    <property type="match status" value="1"/>
</dbReference>
<dbReference type="GO" id="GO:0016491">
    <property type="term" value="F:oxidoreductase activity"/>
    <property type="evidence" value="ECO:0007669"/>
    <property type="project" value="UniProtKB-KW"/>
</dbReference>
<dbReference type="InterPro" id="IPR050984">
    <property type="entry name" value="Gfo/Idh/MocA_domain"/>
</dbReference>
<dbReference type="RefSeq" id="WP_090486704.1">
    <property type="nucleotide sequence ID" value="NZ_VTVE01000001.1"/>
</dbReference>
<dbReference type="Gene3D" id="3.30.360.10">
    <property type="entry name" value="Dihydrodipicolinate Reductase, domain 2"/>
    <property type="match status" value="1"/>
</dbReference>
<keyword evidence="2" id="KW-0560">Oxidoreductase</keyword>
<reference evidence="5 6" key="2">
    <citation type="submission" date="2020-03" db="EMBL/GenBank/DDBJ databases">
        <title>Investigating the evolutionary divergence of the Butyrivibrio group.</title>
        <authorList>
            <person name="Skvortsov T."/>
            <person name="Santos F.G."/>
            <person name="Ting K.S."/>
            <person name="Creevey C.J."/>
        </authorList>
    </citation>
    <scope>NUCLEOTIDE SEQUENCE [LARGE SCALE GENOMIC DNA]</scope>
    <source>
        <strain evidence="5 6">MZ8</strain>
    </source>
</reference>
<dbReference type="AlphaFoldDB" id="A0A6M0LJQ7"/>
<evidence type="ECO:0000313" key="5">
    <source>
        <dbReference type="EMBL" id="NEX01141.1"/>
    </source>
</evidence>
<dbReference type="GO" id="GO:0000166">
    <property type="term" value="F:nucleotide binding"/>
    <property type="evidence" value="ECO:0007669"/>
    <property type="project" value="InterPro"/>
</dbReference>
<dbReference type="InterPro" id="IPR000683">
    <property type="entry name" value="Gfo/Idh/MocA-like_OxRdtase_N"/>
</dbReference>
<dbReference type="Proteomes" id="UP000473091">
    <property type="component" value="Unassembled WGS sequence"/>
</dbReference>
<feature type="domain" description="GFO/IDH/MocA-like oxidoreductase" evidence="4">
    <location>
        <begin position="134"/>
        <end position="252"/>
    </location>
</feature>
<dbReference type="Gene3D" id="3.40.50.720">
    <property type="entry name" value="NAD(P)-binding Rossmann-like Domain"/>
    <property type="match status" value="1"/>
</dbReference>
<feature type="domain" description="Gfo/Idh/MocA-like oxidoreductase N-terminal" evidence="3">
    <location>
        <begin position="5"/>
        <end position="123"/>
    </location>
</feature>
<comment type="similarity">
    <text evidence="1">Belongs to the Gfo/Idh/MocA family.</text>
</comment>
<protein>
    <submittedName>
        <fullName evidence="5">Gfo/Idh/MocA family oxidoreductase</fullName>
    </submittedName>
</protein>
<evidence type="ECO:0000259" key="3">
    <source>
        <dbReference type="Pfam" id="PF01408"/>
    </source>
</evidence>
<dbReference type="SUPFAM" id="SSF51735">
    <property type="entry name" value="NAD(P)-binding Rossmann-fold domains"/>
    <property type="match status" value="1"/>
</dbReference>
<name>A0A6M0LJQ7_PSEXY</name>
<evidence type="ECO:0000259" key="4">
    <source>
        <dbReference type="Pfam" id="PF22725"/>
    </source>
</evidence>
<evidence type="ECO:0000313" key="6">
    <source>
        <dbReference type="Proteomes" id="UP000473091"/>
    </source>
</evidence>
<gene>
    <name evidence="5" type="ORF">F0Q01_04495</name>
</gene>